<sequence>MGLRNVVTLDLNSVFIEFLSRGREMLPASLPSSYCSLKHLCLRLFPTCIHVQVIQLLLSCYPHLQTLEITVDSQEYKWHFETLRSMNITGVEDHWQLEELPGGDILNHLRMVKIKEFEGRESEIKLVRFLLENAKFLEKMKFSYTYNEQENADIQRKIREMLSAFAGIAPIVIISLSVLFSD</sequence>
<dbReference type="InParanoid" id="A0A2G5CFL6"/>
<dbReference type="InterPro" id="IPR006566">
    <property type="entry name" value="FBD"/>
</dbReference>
<dbReference type="SMART" id="SM00579">
    <property type="entry name" value="FBD"/>
    <property type="match status" value="1"/>
</dbReference>
<keyword evidence="1" id="KW-0472">Membrane</keyword>
<evidence type="ECO:0000313" key="3">
    <source>
        <dbReference type="EMBL" id="PIA30101.1"/>
    </source>
</evidence>
<protein>
    <recommendedName>
        <fullName evidence="2">FBD domain-containing protein</fullName>
    </recommendedName>
</protein>
<dbReference type="InterPro" id="IPR053772">
    <property type="entry name" value="At1g61320/At1g61330-like"/>
</dbReference>
<name>A0A2G5CFL6_AQUCA</name>
<dbReference type="EMBL" id="KZ305074">
    <property type="protein sequence ID" value="PIA30101.1"/>
    <property type="molecule type" value="Genomic_DNA"/>
</dbReference>
<dbReference type="Proteomes" id="UP000230069">
    <property type="component" value="Unassembled WGS sequence"/>
</dbReference>
<evidence type="ECO:0000313" key="4">
    <source>
        <dbReference type="Proteomes" id="UP000230069"/>
    </source>
</evidence>
<feature type="transmembrane region" description="Helical" evidence="1">
    <location>
        <begin position="161"/>
        <end position="180"/>
    </location>
</feature>
<evidence type="ECO:0000256" key="1">
    <source>
        <dbReference type="SAM" id="Phobius"/>
    </source>
</evidence>
<proteinExistence type="predicted"/>
<dbReference type="AlphaFoldDB" id="A0A2G5CFL6"/>
<dbReference type="FunCoup" id="A0A2G5CFL6">
    <property type="interactions" value="213"/>
</dbReference>
<keyword evidence="4" id="KW-1185">Reference proteome</keyword>
<feature type="domain" description="FBD" evidence="2">
    <location>
        <begin position="103"/>
        <end position="181"/>
    </location>
</feature>
<organism evidence="3 4">
    <name type="scientific">Aquilegia coerulea</name>
    <name type="common">Rocky mountain columbine</name>
    <dbReference type="NCBI Taxonomy" id="218851"/>
    <lineage>
        <taxon>Eukaryota</taxon>
        <taxon>Viridiplantae</taxon>
        <taxon>Streptophyta</taxon>
        <taxon>Embryophyta</taxon>
        <taxon>Tracheophyta</taxon>
        <taxon>Spermatophyta</taxon>
        <taxon>Magnoliopsida</taxon>
        <taxon>Ranunculales</taxon>
        <taxon>Ranunculaceae</taxon>
        <taxon>Thalictroideae</taxon>
        <taxon>Aquilegia</taxon>
    </lineage>
</organism>
<keyword evidence="1" id="KW-0812">Transmembrane</keyword>
<keyword evidence="1" id="KW-1133">Transmembrane helix</keyword>
<gene>
    <name evidence="3" type="ORF">AQUCO_05700072v1</name>
</gene>
<reference evidence="3 4" key="1">
    <citation type="submission" date="2017-09" db="EMBL/GenBank/DDBJ databases">
        <title>WGS assembly of Aquilegia coerulea Goldsmith.</title>
        <authorList>
            <person name="Hodges S."/>
            <person name="Kramer E."/>
            <person name="Nordborg M."/>
            <person name="Tomkins J."/>
            <person name="Borevitz J."/>
            <person name="Derieg N."/>
            <person name="Yan J."/>
            <person name="Mihaltcheva S."/>
            <person name="Hayes R.D."/>
            <person name="Rokhsar D."/>
        </authorList>
    </citation>
    <scope>NUCLEOTIDE SEQUENCE [LARGE SCALE GENOMIC DNA]</scope>
    <source>
        <strain evidence="4">cv. Goldsmith</strain>
    </source>
</reference>
<dbReference type="Pfam" id="PF08387">
    <property type="entry name" value="FBD"/>
    <property type="match status" value="1"/>
</dbReference>
<dbReference type="PANTHER" id="PTHR34145">
    <property type="entry name" value="OS02G0105600 PROTEIN"/>
    <property type="match status" value="1"/>
</dbReference>
<accession>A0A2G5CFL6</accession>
<dbReference type="PANTHER" id="PTHR34145:SF28">
    <property type="entry name" value="F-BOX DOMAIN-CONTAINING PROTEIN"/>
    <property type="match status" value="1"/>
</dbReference>
<dbReference type="OrthoDB" id="1859887at2759"/>
<evidence type="ECO:0000259" key="2">
    <source>
        <dbReference type="SMART" id="SM00579"/>
    </source>
</evidence>